<organism evidence="1 2">
    <name type="scientific">Perkinsus olseni</name>
    <name type="common">Perkinsus atlanticus</name>
    <dbReference type="NCBI Taxonomy" id="32597"/>
    <lineage>
        <taxon>Eukaryota</taxon>
        <taxon>Sar</taxon>
        <taxon>Alveolata</taxon>
        <taxon>Perkinsozoa</taxon>
        <taxon>Perkinsea</taxon>
        <taxon>Perkinsida</taxon>
        <taxon>Perkinsidae</taxon>
        <taxon>Perkinsus</taxon>
    </lineage>
</organism>
<dbReference type="AlphaFoldDB" id="A0A7J6N3H6"/>
<sequence length="117" mass="12987">IDLSFIRTADDHAAAPRVCLAEPRSAEEVRLLVNELSNCHYPALFDSSSGQDVALRLPALSDRDAGFQRLPPARLETRTKESNDPKDGELCLSRVKPGETLVEARSDTDVQIVRQTW</sequence>
<comment type="caution">
    <text evidence="1">The sequence shown here is derived from an EMBL/GenBank/DDBJ whole genome shotgun (WGS) entry which is preliminary data.</text>
</comment>
<dbReference type="EMBL" id="JABANM010038172">
    <property type="protein sequence ID" value="KAF4678479.1"/>
    <property type="molecule type" value="Genomic_DNA"/>
</dbReference>
<evidence type="ECO:0000313" key="2">
    <source>
        <dbReference type="Proteomes" id="UP000574390"/>
    </source>
</evidence>
<name>A0A7J6N3H6_PEROL</name>
<reference evidence="1 2" key="1">
    <citation type="submission" date="2020-04" db="EMBL/GenBank/DDBJ databases">
        <title>Perkinsus olseni comparative genomics.</title>
        <authorList>
            <person name="Bogema D.R."/>
        </authorList>
    </citation>
    <scope>NUCLEOTIDE SEQUENCE [LARGE SCALE GENOMIC DNA]</scope>
    <source>
        <strain evidence="1">ATCC PRA-205</strain>
    </source>
</reference>
<accession>A0A7J6N3H6</accession>
<dbReference type="Proteomes" id="UP000574390">
    <property type="component" value="Unassembled WGS sequence"/>
</dbReference>
<proteinExistence type="predicted"/>
<evidence type="ECO:0000313" key="1">
    <source>
        <dbReference type="EMBL" id="KAF4678479.1"/>
    </source>
</evidence>
<feature type="non-terminal residue" evidence="1">
    <location>
        <position position="117"/>
    </location>
</feature>
<gene>
    <name evidence="1" type="ORF">FOZ62_020340</name>
</gene>
<protein>
    <submittedName>
        <fullName evidence="1">Uncharacterized protein</fullName>
    </submittedName>
</protein>
<feature type="non-terminal residue" evidence="1">
    <location>
        <position position="1"/>
    </location>
</feature>